<dbReference type="Gene3D" id="3.40.50.2000">
    <property type="entry name" value="Glycogen Phosphorylase B"/>
    <property type="match status" value="1"/>
</dbReference>
<dbReference type="EC" id="2.4.-.-" evidence="3"/>
<protein>
    <submittedName>
        <fullName evidence="3">Glycosyltransferase family 4 protein</fullName>
        <ecNumber evidence="3">2.4.-.-</ecNumber>
    </submittedName>
</protein>
<evidence type="ECO:0000313" key="3">
    <source>
        <dbReference type="EMBL" id="WGZ91678.1"/>
    </source>
</evidence>
<dbReference type="Pfam" id="PF00534">
    <property type="entry name" value="Glycos_transf_1"/>
    <property type="match status" value="1"/>
</dbReference>
<feature type="domain" description="Glycosyl transferase family 1" evidence="2">
    <location>
        <begin position="166"/>
        <end position="330"/>
    </location>
</feature>
<reference evidence="3" key="2">
    <citation type="submission" date="2023-04" db="EMBL/GenBank/DDBJ databases">
        <authorList>
            <person name="Beletskiy A.V."/>
            <person name="Mardanov A.V."/>
            <person name="Ravin N.V."/>
        </authorList>
    </citation>
    <scope>NUCLEOTIDE SEQUENCE</scope>
    <source>
        <strain evidence="3">GKL-01</strain>
    </source>
</reference>
<organism evidence="3">
    <name type="scientific">Candidatus Thiocaldithrix dubininis</name>
    <dbReference type="NCBI Taxonomy" id="3080823"/>
    <lineage>
        <taxon>Bacteria</taxon>
        <taxon>Pseudomonadati</taxon>
        <taxon>Pseudomonadota</taxon>
        <taxon>Gammaproteobacteria</taxon>
        <taxon>Thiotrichales</taxon>
        <taxon>Thiotrichaceae</taxon>
        <taxon>Candidatus Thiocaldithrix</taxon>
    </lineage>
</organism>
<name>A0AA95H8Z1_9GAMM</name>
<keyword evidence="3" id="KW-0328">Glycosyltransferase</keyword>
<dbReference type="GO" id="GO:0009103">
    <property type="term" value="P:lipopolysaccharide biosynthetic process"/>
    <property type="evidence" value="ECO:0007669"/>
    <property type="project" value="TreeGrafter"/>
</dbReference>
<dbReference type="PANTHER" id="PTHR46401">
    <property type="entry name" value="GLYCOSYLTRANSFERASE WBBK-RELATED"/>
    <property type="match status" value="1"/>
</dbReference>
<dbReference type="InterPro" id="IPR001296">
    <property type="entry name" value="Glyco_trans_1"/>
</dbReference>
<sequence length="352" mass="40699">MRKILYIVGAALPSKNANSIHAYNMSKALAEYFPVVRVITQTTSNQQELELYYGSKNNATFIPSKYGILSRFFNMTLESKEADIIYTRWLWAALLLPFSKKIFYFELHSEPTSIMQKFLLLTIKKTKAKNVFISEELLNHMHEKYNIKLENSIVAHDGADAVIFQEDNEYPPVNSVGYIGSFKEGKGIDRIMKISEQLPDVTFHVFGGTKKDIVSYVNKRKNVIFHGFIAPCEIKNAMKKFHIAILPNEEKVLIKGHDIGRWTSPLKLFEYMSYGKPIVATDLRVFREILLDQETALLCDKHDINNWVVNIKIIINDPSVSKRLSMNAKRLFEEKFTWNKRVECIFNKNTNI</sequence>
<dbReference type="KEGG" id="tdu:QJT80_04195"/>
<dbReference type="Proteomes" id="UP001300672">
    <property type="component" value="Chromosome"/>
</dbReference>
<reference evidence="3" key="1">
    <citation type="journal article" date="2023" name="Int. J. Mol. Sci.">
        <title>Metagenomics Revealed a New Genus 'Candidatus Thiocaldithrix dubininis' gen. nov., sp. nov. and a New Species 'Candidatus Thiothrix putei' sp. nov. in the Family Thiotrichaceae, Some Members of Which Have Traits of Both Na+- and H+-Motive Energetics.</title>
        <authorList>
            <person name="Ravin N.V."/>
            <person name="Muntyan M.S."/>
            <person name="Smolyakov D.D."/>
            <person name="Rudenko T.S."/>
            <person name="Beletsky A.V."/>
            <person name="Mardanov A.V."/>
            <person name="Grabovich M.Y."/>
        </authorList>
    </citation>
    <scope>NUCLEOTIDE SEQUENCE</scope>
    <source>
        <strain evidence="3">GKL-01</strain>
    </source>
</reference>
<dbReference type="GO" id="GO:0016757">
    <property type="term" value="F:glycosyltransferase activity"/>
    <property type="evidence" value="ECO:0007669"/>
    <property type="project" value="UniProtKB-KW"/>
</dbReference>
<gene>
    <name evidence="3" type="ORF">QJT80_04195</name>
</gene>
<evidence type="ECO:0000256" key="1">
    <source>
        <dbReference type="ARBA" id="ARBA00022679"/>
    </source>
</evidence>
<dbReference type="CDD" id="cd03801">
    <property type="entry name" value="GT4_PimA-like"/>
    <property type="match status" value="1"/>
</dbReference>
<dbReference type="SUPFAM" id="SSF53756">
    <property type="entry name" value="UDP-Glycosyltransferase/glycogen phosphorylase"/>
    <property type="match status" value="1"/>
</dbReference>
<accession>A0AA95H8Z1</accession>
<dbReference type="PANTHER" id="PTHR46401:SF2">
    <property type="entry name" value="GLYCOSYLTRANSFERASE WBBK-RELATED"/>
    <property type="match status" value="1"/>
</dbReference>
<evidence type="ECO:0000259" key="2">
    <source>
        <dbReference type="Pfam" id="PF00534"/>
    </source>
</evidence>
<dbReference type="EMBL" id="CP124755">
    <property type="protein sequence ID" value="WGZ91678.1"/>
    <property type="molecule type" value="Genomic_DNA"/>
</dbReference>
<proteinExistence type="predicted"/>
<dbReference type="AlphaFoldDB" id="A0AA95H8Z1"/>
<keyword evidence="1 3" id="KW-0808">Transferase</keyword>